<dbReference type="SUPFAM" id="SSF53756">
    <property type="entry name" value="UDP-Glycosyltransferase/glycogen phosphorylase"/>
    <property type="match status" value="1"/>
</dbReference>
<dbReference type="EMBL" id="WOTH01000001">
    <property type="protein sequence ID" value="NHO52531.1"/>
    <property type="molecule type" value="Genomic_DNA"/>
</dbReference>
<dbReference type="InterPro" id="IPR050834">
    <property type="entry name" value="Glycosyltransf_2"/>
</dbReference>
<feature type="domain" description="Glycosyltransferase 2-like" evidence="3">
    <location>
        <begin position="764"/>
        <end position="872"/>
    </location>
</feature>
<evidence type="ECO:0000313" key="4">
    <source>
        <dbReference type="EMBL" id="NHO52531.1"/>
    </source>
</evidence>
<evidence type="ECO:0000256" key="1">
    <source>
        <dbReference type="SAM" id="Coils"/>
    </source>
</evidence>
<dbReference type="Gene3D" id="3.40.50.2000">
    <property type="entry name" value="Glycogen Phosphorylase B"/>
    <property type="match status" value="1"/>
</dbReference>
<protein>
    <submittedName>
        <fullName evidence="4">Glycosyltransferase</fullName>
    </submittedName>
</protein>
<dbReference type="Pfam" id="PF00535">
    <property type="entry name" value="Glycos_transf_2"/>
    <property type="match status" value="1"/>
</dbReference>
<dbReference type="Gene3D" id="3.90.550.10">
    <property type="entry name" value="Spore Coat Polysaccharide Biosynthesis Protein SpsA, Chain A"/>
    <property type="match status" value="1"/>
</dbReference>
<gene>
    <name evidence="4" type="ORF">GOB87_00930</name>
</gene>
<feature type="region of interest" description="Disordered" evidence="2">
    <location>
        <begin position="243"/>
        <end position="266"/>
    </location>
</feature>
<dbReference type="CDD" id="cd03801">
    <property type="entry name" value="GT4_PimA-like"/>
    <property type="match status" value="1"/>
</dbReference>
<evidence type="ECO:0000256" key="2">
    <source>
        <dbReference type="SAM" id="MobiDB-lite"/>
    </source>
</evidence>
<dbReference type="PANTHER" id="PTHR43685">
    <property type="entry name" value="GLYCOSYLTRANSFERASE"/>
    <property type="match status" value="1"/>
</dbReference>
<evidence type="ECO:0000313" key="5">
    <source>
        <dbReference type="Proteomes" id="UP000597459"/>
    </source>
</evidence>
<dbReference type="PANTHER" id="PTHR43685:SF2">
    <property type="entry name" value="GLYCOSYLTRANSFERASE 2-LIKE DOMAIN-CONTAINING PROTEIN"/>
    <property type="match status" value="1"/>
</dbReference>
<dbReference type="GO" id="GO:0044010">
    <property type="term" value="P:single-species biofilm formation"/>
    <property type="evidence" value="ECO:0007669"/>
    <property type="project" value="TreeGrafter"/>
</dbReference>
<evidence type="ECO:0000259" key="3">
    <source>
        <dbReference type="Pfam" id="PF00535"/>
    </source>
</evidence>
<comment type="caution">
    <text evidence="4">The sequence shown here is derived from an EMBL/GenBank/DDBJ whole genome shotgun (WGS) entry which is preliminary data.</text>
</comment>
<dbReference type="InterPro" id="IPR029044">
    <property type="entry name" value="Nucleotide-diphossugar_trans"/>
</dbReference>
<sequence length="1001" mass="109421">MSDMSDLPVSIFSLLSSPELDVFFAPPALRDVPPDTAAHMPLLLGILISTRPHSLALVGVPPAIADYVRSFLILQAFDTRTQSLNASEAPARTGSPLDIAVLDLTRLKRAAETLTTLRPSLAPDALLFLNGTETDTGAAVWNALAATHPHCLFPDTGGAGIVALGAIPCGLNPLFEARTSSTQLARLRIRLSRLGSAWAGAVRQSTFDAESLHQKDSLDATRHDLLQTRLALLETRERLSQAAASAAEIDQQPSEPPEESQAVAPTTVDPTWMQQARTLIEEQNSRLATLQTEIQALQSAIQARSGLFRGLLRTLRHPNFSPHIPTVPAPLELPALPEIESAVAGTHNPASPLPVSALRRNVLFVSGEPATPGTLYRCTRNAAACALVGHFTRVLACADVGPADVEWADVIVLWRVEYSPHVAILIRLSKEKGTTVIFDTDDLVFIPALASIAIIDGIRTVDCATESIVHITFQNMRATMERADACFATTDFMATEMRRIARQSFTLPNIYDAACLRRSRMAARILASVPGDGLIRIGYASGTRTHQRDFALVAEVLARLMQKHSEVRLVLFHETGNKRPVLLMDEFPALLPVADQIEWRDMVPLERLPEEFARFDISIAPLELDNVFCEAKSEIKYLEAALAGVPSVVSPTAPYRDCVTDGVTGFLAETPTQWEDALTRLVTDPSLRRSLARNALNQVLWTFGPQRQALLFESIIMSFCNDAATARASETLIARGRYQGRGVPEVPEYETLFAHDALEAADVSVIITSHNYHDVILDALESVRSQSVQKLDLIIVDDASTDDSVALITHWAQQNAARFNRLLVLAPLANVGLGGARNIGVSASETPYFLSLDADNRLRADACEKLLAACDPLTAYAYPTLRQFGAAHDLMGNIPSRPLQLRNGNYIDAMALVAKWAWSAAGGYYVKRDAMGWEDYDLWCTLAELGLKGVHVSEPVAEYRVHGESMTNSVTETHTHKANVVTYIKARHPWLDMHHEARSRG</sequence>
<reference evidence="4" key="1">
    <citation type="submission" date="2019-11" db="EMBL/GenBank/DDBJ databases">
        <title>Description of new Acetobacter species.</title>
        <authorList>
            <person name="Cleenwerck I."/>
            <person name="Sombolestani A.S."/>
        </authorList>
    </citation>
    <scope>NUCLEOTIDE SEQUENCE</scope>
    <source>
        <strain evidence="4">LMG 1626</strain>
    </source>
</reference>
<proteinExistence type="predicted"/>
<feature type="coiled-coil region" evidence="1">
    <location>
        <begin position="273"/>
        <end position="300"/>
    </location>
</feature>
<dbReference type="Proteomes" id="UP000597459">
    <property type="component" value="Unassembled WGS sequence"/>
</dbReference>
<dbReference type="InterPro" id="IPR001173">
    <property type="entry name" value="Glyco_trans_2-like"/>
</dbReference>
<name>A0A967B5J1_9PROT</name>
<keyword evidence="1" id="KW-0175">Coiled coil</keyword>
<organism evidence="4 5">
    <name type="scientific">Acetobacter estunensis</name>
    <dbReference type="NCBI Taxonomy" id="104097"/>
    <lineage>
        <taxon>Bacteria</taxon>
        <taxon>Pseudomonadati</taxon>
        <taxon>Pseudomonadota</taxon>
        <taxon>Alphaproteobacteria</taxon>
        <taxon>Acetobacterales</taxon>
        <taxon>Acetobacteraceae</taxon>
        <taxon>Acetobacter</taxon>
    </lineage>
</organism>
<dbReference type="AlphaFoldDB" id="A0A967B5J1"/>
<dbReference type="CDD" id="cd00761">
    <property type="entry name" value="Glyco_tranf_GTA_type"/>
    <property type="match status" value="1"/>
</dbReference>
<accession>A0A967B5J1</accession>
<keyword evidence="5" id="KW-1185">Reference proteome</keyword>
<dbReference type="SUPFAM" id="SSF53448">
    <property type="entry name" value="Nucleotide-diphospho-sugar transferases"/>
    <property type="match status" value="1"/>
</dbReference>
<dbReference type="Pfam" id="PF13692">
    <property type="entry name" value="Glyco_trans_1_4"/>
    <property type="match status" value="1"/>
</dbReference>